<name>A0ABV9GEL7_9ACTN</name>
<proteinExistence type="predicted"/>
<comment type="caution">
    <text evidence="1">The sequence shown here is derived from an EMBL/GenBank/DDBJ whole genome shotgun (WGS) entry which is preliminary data.</text>
</comment>
<evidence type="ECO:0000313" key="1">
    <source>
        <dbReference type="EMBL" id="MFC4611482.1"/>
    </source>
</evidence>
<organism evidence="1 2">
    <name type="scientific">Streptomyces maoxianensis</name>
    <dbReference type="NCBI Taxonomy" id="1459942"/>
    <lineage>
        <taxon>Bacteria</taxon>
        <taxon>Bacillati</taxon>
        <taxon>Actinomycetota</taxon>
        <taxon>Actinomycetes</taxon>
        <taxon>Kitasatosporales</taxon>
        <taxon>Streptomycetaceae</taxon>
        <taxon>Streptomyces</taxon>
    </lineage>
</organism>
<sequence length="47" mass="5310">MAKVCVFCGGTPLTKEDVLPRWLKVALDPWHAPVRPRRDVLPLCDIP</sequence>
<dbReference type="EMBL" id="JBHSFE010000023">
    <property type="protein sequence ID" value="MFC4611482.1"/>
    <property type="molecule type" value="Genomic_DNA"/>
</dbReference>
<protein>
    <submittedName>
        <fullName evidence="1">Uncharacterized protein</fullName>
    </submittedName>
</protein>
<dbReference type="RefSeq" id="WP_381200653.1">
    <property type="nucleotide sequence ID" value="NZ_JBHSFE010000023.1"/>
</dbReference>
<reference evidence="2" key="1">
    <citation type="journal article" date="2019" name="Int. J. Syst. Evol. Microbiol.">
        <title>The Global Catalogue of Microorganisms (GCM) 10K type strain sequencing project: providing services to taxonomists for standard genome sequencing and annotation.</title>
        <authorList>
            <consortium name="The Broad Institute Genomics Platform"/>
            <consortium name="The Broad Institute Genome Sequencing Center for Infectious Disease"/>
            <person name="Wu L."/>
            <person name="Ma J."/>
        </authorList>
    </citation>
    <scope>NUCLEOTIDE SEQUENCE [LARGE SCALE GENOMIC DNA]</scope>
    <source>
        <strain evidence="2">CGMCC 4.7139</strain>
    </source>
</reference>
<dbReference type="Proteomes" id="UP001595993">
    <property type="component" value="Unassembled WGS sequence"/>
</dbReference>
<gene>
    <name evidence="1" type="ORF">ACFO9E_27360</name>
</gene>
<accession>A0ABV9GEL7</accession>
<keyword evidence="2" id="KW-1185">Reference proteome</keyword>
<evidence type="ECO:0000313" key="2">
    <source>
        <dbReference type="Proteomes" id="UP001595993"/>
    </source>
</evidence>